<organism evidence="1 2">
    <name type="scientific">Lentinula lateritia</name>
    <dbReference type="NCBI Taxonomy" id="40482"/>
    <lineage>
        <taxon>Eukaryota</taxon>
        <taxon>Fungi</taxon>
        <taxon>Dikarya</taxon>
        <taxon>Basidiomycota</taxon>
        <taxon>Agaricomycotina</taxon>
        <taxon>Agaricomycetes</taxon>
        <taxon>Agaricomycetidae</taxon>
        <taxon>Agaricales</taxon>
        <taxon>Marasmiineae</taxon>
        <taxon>Omphalotaceae</taxon>
        <taxon>Lentinula</taxon>
    </lineage>
</organism>
<accession>A0A9W9A9N8</accession>
<gene>
    <name evidence="1" type="ORF">C8J55DRAFT_87931</name>
</gene>
<reference evidence="1" key="1">
    <citation type="submission" date="2022-08" db="EMBL/GenBank/DDBJ databases">
        <authorList>
            <consortium name="DOE Joint Genome Institute"/>
            <person name="Min B."/>
            <person name="Riley R."/>
            <person name="Sierra-Patev S."/>
            <person name="Naranjo-Ortiz M."/>
            <person name="Looney B."/>
            <person name="Konkel Z."/>
            <person name="Slot J.C."/>
            <person name="Sakamoto Y."/>
            <person name="Steenwyk J.L."/>
            <person name="Rokas A."/>
            <person name="Carro J."/>
            <person name="Camarero S."/>
            <person name="Ferreira P."/>
            <person name="Molpeceres G."/>
            <person name="Ruiz-Duenas F.J."/>
            <person name="Serrano A."/>
            <person name="Henrissat B."/>
            <person name="Drula E."/>
            <person name="Hughes K.W."/>
            <person name="Mata J.L."/>
            <person name="Ishikawa N.K."/>
            <person name="Vargas-Isla R."/>
            <person name="Ushijima S."/>
            <person name="Smith C.A."/>
            <person name="Ahrendt S."/>
            <person name="Andreopoulos W."/>
            <person name="He G."/>
            <person name="Labutti K."/>
            <person name="Lipzen A."/>
            <person name="Ng V."/>
            <person name="Sandor L."/>
            <person name="Barry K."/>
            <person name="Martinez A.T."/>
            <person name="Xiao Y."/>
            <person name="Gibbons J.G."/>
            <person name="Terashima K."/>
            <person name="Hibbett D.S."/>
            <person name="Grigoriev I.V."/>
        </authorList>
    </citation>
    <scope>NUCLEOTIDE SEQUENCE</scope>
    <source>
        <strain evidence="1">Sp2 HRB7682 ss15</strain>
    </source>
</reference>
<evidence type="ECO:0000313" key="2">
    <source>
        <dbReference type="Proteomes" id="UP001150238"/>
    </source>
</evidence>
<comment type="caution">
    <text evidence="1">The sequence shown here is derived from an EMBL/GenBank/DDBJ whole genome shotgun (WGS) entry which is preliminary data.</text>
</comment>
<proteinExistence type="predicted"/>
<dbReference type="AlphaFoldDB" id="A0A9W9A9N8"/>
<protein>
    <submittedName>
        <fullName evidence="1">Uncharacterized protein</fullName>
    </submittedName>
</protein>
<dbReference type="EMBL" id="JANVFS010000018">
    <property type="protein sequence ID" value="KAJ4477762.1"/>
    <property type="molecule type" value="Genomic_DNA"/>
</dbReference>
<name>A0A9W9A9N8_9AGAR</name>
<evidence type="ECO:0000313" key="1">
    <source>
        <dbReference type="EMBL" id="KAJ4477762.1"/>
    </source>
</evidence>
<sequence length="128" mass="13489">MPSATSTLARRGPNTNATCETGYQWTENAAELSPCLVAAAIVGGCGGSDYTVPALTAGSHYNPPGINGQPINGCSWKSPKFTGFWTNLCSSWAAYNMYSSCTACQGLDSSIRTWVEFRASCDTTLPTS</sequence>
<reference evidence="1" key="2">
    <citation type="journal article" date="2023" name="Proc. Natl. Acad. Sci. U.S.A.">
        <title>A global phylogenomic analysis of the shiitake genus Lentinula.</title>
        <authorList>
            <person name="Sierra-Patev S."/>
            <person name="Min B."/>
            <person name="Naranjo-Ortiz M."/>
            <person name="Looney B."/>
            <person name="Konkel Z."/>
            <person name="Slot J.C."/>
            <person name="Sakamoto Y."/>
            <person name="Steenwyk J.L."/>
            <person name="Rokas A."/>
            <person name="Carro J."/>
            <person name="Camarero S."/>
            <person name="Ferreira P."/>
            <person name="Molpeceres G."/>
            <person name="Ruiz-Duenas F.J."/>
            <person name="Serrano A."/>
            <person name="Henrissat B."/>
            <person name="Drula E."/>
            <person name="Hughes K.W."/>
            <person name="Mata J.L."/>
            <person name="Ishikawa N.K."/>
            <person name="Vargas-Isla R."/>
            <person name="Ushijima S."/>
            <person name="Smith C.A."/>
            <person name="Donoghue J."/>
            <person name="Ahrendt S."/>
            <person name="Andreopoulos W."/>
            <person name="He G."/>
            <person name="LaButti K."/>
            <person name="Lipzen A."/>
            <person name="Ng V."/>
            <person name="Riley R."/>
            <person name="Sandor L."/>
            <person name="Barry K."/>
            <person name="Martinez A.T."/>
            <person name="Xiao Y."/>
            <person name="Gibbons J.G."/>
            <person name="Terashima K."/>
            <person name="Grigoriev I.V."/>
            <person name="Hibbett D."/>
        </authorList>
    </citation>
    <scope>NUCLEOTIDE SEQUENCE</scope>
    <source>
        <strain evidence="1">Sp2 HRB7682 ss15</strain>
    </source>
</reference>
<dbReference type="Proteomes" id="UP001150238">
    <property type="component" value="Unassembled WGS sequence"/>
</dbReference>